<accession>A0ABP1B0K7</accession>
<sequence>MRVSALGLQRRWSIRFTLLLQLLLLLVGLLLLLLPSFANSARVLPTRLEQEQKEDRHRSLTVVGAAEEEPEKAKVTATASNVTCPLDFSILNKYTWINQACGPGTNSTGCCFAALSGMGLGIAMYLHDTGEFELPDTATAYACFDAFQAALQKIGVKQDVVKECSSGNRTSTTSNTTMNVAMFTRSTKICKGILTVNDFRRIVGPSSVDSACVDVATHGQCIECVNAMYSLIQQLDSGADDDGENDCFDFVILYAAAVVNSAGPWNADTATCILAVGYNPPMENHTGLFVGLGAAIAALIAVAVALILLVVKHREKAAVHREFVSRNSKLLKQGAAGGGGGAAAAALVWYNFADLKAATHGFSENNLVGEGAFGSVYKGVLKNGQSIAVKRFRNCTPDGDHCFLNEVEVISKVKHRNLVVLRGCCVASTKTDGHQRMLVYDFMQNGSLADCLFSNNNKSSSSNSSCKENSGGSSSSSKEESTKPLQLEWEDRYKIAIGMAKGLAYLHSGVVPQIIHRDIKANNILLDEHFNARVADFGLAKLTPEDETHFTTHVAGTHGYVAPEYALYGQLTDKSDVYSFGVCLLELLSSRTALLHPAAASAPRLTTTTAAASESGGGGGSPTTTSSSSHNLCLITDWAWLLVKEGKGIEVVDPVIRDTDDGAHQDVMLRFVKVGILCAHLLVTFRPSMMEALKMLEGDCDIPEIPDRPLPLTFDMLYDNENQSNAEYSCVSSSHSTTPFLKVLTHKS</sequence>
<evidence type="ECO:0000259" key="9">
    <source>
        <dbReference type="PROSITE" id="PS50011"/>
    </source>
</evidence>
<keyword evidence="11" id="KW-1185">Reference proteome</keyword>
<reference evidence="10" key="1">
    <citation type="submission" date="2024-03" db="EMBL/GenBank/DDBJ databases">
        <authorList>
            <consortium name="ELIXIR-Norway"/>
            <consortium name="Elixir Norway"/>
        </authorList>
    </citation>
    <scope>NUCLEOTIDE SEQUENCE</scope>
</reference>
<protein>
    <recommendedName>
        <fullName evidence="9">Protein kinase domain-containing protein</fullName>
    </recommendedName>
</protein>
<dbReference type="InterPro" id="IPR000719">
    <property type="entry name" value="Prot_kinase_dom"/>
</dbReference>
<dbReference type="PROSITE" id="PS00107">
    <property type="entry name" value="PROTEIN_KINASE_ATP"/>
    <property type="match status" value="1"/>
</dbReference>
<dbReference type="PANTHER" id="PTHR47989:SF62">
    <property type="entry name" value="OS05G0423500 PROTEIN"/>
    <property type="match status" value="1"/>
</dbReference>
<dbReference type="PROSITE" id="PS50011">
    <property type="entry name" value="PROTEIN_KINASE_DOM"/>
    <property type="match status" value="1"/>
</dbReference>
<keyword evidence="2" id="KW-0808">Transferase</keyword>
<dbReference type="Gene3D" id="3.30.200.20">
    <property type="entry name" value="Phosphorylase Kinase, domain 1"/>
    <property type="match status" value="1"/>
</dbReference>
<dbReference type="Proteomes" id="UP001497522">
    <property type="component" value="Chromosome 18"/>
</dbReference>
<dbReference type="Pfam" id="PF19160">
    <property type="entry name" value="SPARK"/>
    <property type="match status" value="1"/>
</dbReference>
<keyword evidence="3 6" id="KW-0547">Nucleotide-binding</keyword>
<evidence type="ECO:0000256" key="1">
    <source>
        <dbReference type="ARBA" id="ARBA00022527"/>
    </source>
</evidence>
<name>A0ABP1B0K7_9BRYO</name>
<keyword evidence="5 6" id="KW-0067">ATP-binding</keyword>
<keyword evidence="8" id="KW-1133">Transmembrane helix</keyword>
<dbReference type="InterPro" id="IPR017441">
    <property type="entry name" value="Protein_kinase_ATP_BS"/>
</dbReference>
<proteinExistence type="predicted"/>
<evidence type="ECO:0000256" key="2">
    <source>
        <dbReference type="ARBA" id="ARBA00022679"/>
    </source>
</evidence>
<dbReference type="Pfam" id="PF07714">
    <property type="entry name" value="PK_Tyr_Ser-Thr"/>
    <property type="match status" value="1"/>
</dbReference>
<evidence type="ECO:0000256" key="4">
    <source>
        <dbReference type="ARBA" id="ARBA00022777"/>
    </source>
</evidence>
<dbReference type="PROSITE" id="PS00108">
    <property type="entry name" value="PROTEIN_KINASE_ST"/>
    <property type="match status" value="1"/>
</dbReference>
<feature type="region of interest" description="Disordered" evidence="7">
    <location>
        <begin position="459"/>
        <end position="483"/>
    </location>
</feature>
<keyword evidence="4" id="KW-0418">Kinase</keyword>
<dbReference type="InterPro" id="IPR043891">
    <property type="entry name" value="SPARK"/>
</dbReference>
<feature type="transmembrane region" description="Helical" evidence="8">
    <location>
        <begin position="330"/>
        <end position="350"/>
    </location>
</feature>
<keyword evidence="8" id="KW-0812">Transmembrane</keyword>
<dbReference type="EMBL" id="OZ023719">
    <property type="protein sequence ID" value="CAK9868390.1"/>
    <property type="molecule type" value="Genomic_DNA"/>
</dbReference>
<feature type="compositionally biased region" description="Low complexity" evidence="7">
    <location>
        <begin position="459"/>
        <end position="476"/>
    </location>
</feature>
<gene>
    <name evidence="10" type="ORF">CSSPJE1EN2_LOCUS11349</name>
</gene>
<keyword evidence="8" id="KW-0472">Membrane</keyword>
<dbReference type="Gene3D" id="1.10.510.10">
    <property type="entry name" value="Transferase(Phosphotransferase) domain 1"/>
    <property type="match status" value="1"/>
</dbReference>
<dbReference type="SUPFAM" id="SSF56112">
    <property type="entry name" value="Protein kinase-like (PK-like)"/>
    <property type="match status" value="1"/>
</dbReference>
<feature type="binding site" evidence="6">
    <location>
        <position position="390"/>
    </location>
    <ligand>
        <name>ATP</name>
        <dbReference type="ChEBI" id="CHEBI:30616"/>
    </ligand>
</feature>
<dbReference type="InterPro" id="IPR001245">
    <property type="entry name" value="Ser-Thr/Tyr_kinase_cat_dom"/>
</dbReference>
<dbReference type="InterPro" id="IPR011009">
    <property type="entry name" value="Kinase-like_dom_sf"/>
</dbReference>
<evidence type="ECO:0000313" key="11">
    <source>
        <dbReference type="Proteomes" id="UP001497522"/>
    </source>
</evidence>
<dbReference type="InterPro" id="IPR008271">
    <property type="entry name" value="Ser/Thr_kinase_AS"/>
</dbReference>
<evidence type="ECO:0000256" key="3">
    <source>
        <dbReference type="ARBA" id="ARBA00022741"/>
    </source>
</evidence>
<dbReference type="SMART" id="SM00220">
    <property type="entry name" value="S_TKc"/>
    <property type="match status" value="1"/>
</dbReference>
<evidence type="ECO:0000256" key="6">
    <source>
        <dbReference type="PROSITE-ProRule" id="PRU10141"/>
    </source>
</evidence>
<feature type="transmembrane region" description="Helical" evidence="8">
    <location>
        <begin position="288"/>
        <end position="310"/>
    </location>
</feature>
<evidence type="ECO:0000256" key="5">
    <source>
        <dbReference type="ARBA" id="ARBA00022840"/>
    </source>
</evidence>
<evidence type="ECO:0000313" key="10">
    <source>
        <dbReference type="EMBL" id="CAK9868390.1"/>
    </source>
</evidence>
<feature type="region of interest" description="Disordered" evidence="7">
    <location>
        <begin position="606"/>
        <end position="628"/>
    </location>
</feature>
<keyword evidence="1" id="KW-0723">Serine/threonine-protein kinase</keyword>
<dbReference type="PANTHER" id="PTHR47989">
    <property type="entry name" value="OS01G0750732 PROTEIN"/>
    <property type="match status" value="1"/>
</dbReference>
<feature type="domain" description="Protein kinase" evidence="9">
    <location>
        <begin position="362"/>
        <end position="705"/>
    </location>
</feature>
<evidence type="ECO:0000256" key="7">
    <source>
        <dbReference type="SAM" id="MobiDB-lite"/>
    </source>
</evidence>
<dbReference type="CDD" id="cd14066">
    <property type="entry name" value="STKc_IRAK"/>
    <property type="match status" value="1"/>
</dbReference>
<organism evidence="10 11">
    <name type="scientific">Sphagnum jensenii</name>
    <dbReference type="NCBI Taxonomy" id="128206"/>
    <lineage>
        <taxon>Eukaryota</taxon>
        <taxon>Viridiplantae</taxon>
        <taxon>Streptophyta</taxon>
        <taxon>Embryophyta</taxon>
        <taxon>Bryophyta</taxon>
        <taxon>Sphagnophytina</taxon>
        <taxon>Sphagnopsida</taxon>
        <taxon>Sphagnales</taxon>
        <taxon>Sphagnaceae</taxon>
        <taxon>Sphagnum</taxon>
    </lineage>
</organism>
<evidence type="ECO:0000256" key="8">
    <source>
        <dbReference type="SAM" id="Phobius"/>
    </source>
</evidence>